<name>A0ABW8J1I9_9GAMM</name>
<evidence type="ECO:0000313" key="2">
    <source>
        <dbReference type="EMBL" id="MFK2875390.1"/>
    </source>
</evidence>
<protein>
    <submittedName>
        <fullName evidence="2">Uncharacterized protein</fullName>
    </submittedName>
</protein>
<feature type="signal peptide" evidence="1">
    <location>
        <begin position="1"/>
        <end position="22"/>
    </location>
</feature>
<dbReference type="RefSeq" id="WP_284395441.1">
    <property type="nucleotide sequence ID" value="NZ_BSNQ01000003.1"/>
</dbReference>
<comment type="caution">
    <text evidence="2">The sequence shown here is derived from an EMBL/GenBank/DDBJ whole genome shotgun (WGS) entry which is preliminary data.</text>
</comment>
<evidence type="ECO:0000256" key="1">
    <source>
        <dbReference type="SAM" id="SignalP"/>
    </source>
</evidence>
<dbReference type="Pfam" id="PF20101">
    <property type="entry name" value="DUF6491"/>
    <property type="match status" value="1"/>
</dbReference>
<keyword evidence="1" id="KW-0732">Signal</keyword>
<reference evidence="2 3" key="1">
    <citation type="submission" date="2020-10" db="EMBL/GenBank/DDBJ databases">
        <title>Phylogeny of dyella-like bacteria.</title>
        <authorList>
            <person name="Fu J."/>
        </authorList>
    </citation>
    <scope>NUCLEOTIDE SEQUENCE [LARGE SCALE GENOMIC DNA]</scope>
    <source>
        <strain evidence="2 3">DHOB07</strain>
    </source>
</reference>
<dbReference type="EMBL" id="JADIKG010000013">
    <property type="protein sequence ID" value="MFK2875390.1"/>
    <property type="molecule type" value="Genomic_DNA"/>
</dbReference>
<keyword evidence="3" id="KW-1185">Reference proteome</keyword>
<dbReference type="Proteomes" id="UP001620405">
    <property type="component" value="Unassembled WGS sequence"/>
</dbReference>
<proteinExistence type="predicted"/>
<organism evidence="2 3">
    <name type="scientific">Dyella lipolytica</name>
    <dbReference type="NCBI Taxonomy" id="1867835"/>
    <lineage>
        <taxon>Bacteria</taxon>
        <taxon>Pseudomonadati</taxon>
        <taxon>Pseudomonadota</taxon>
        <taxon>Gammaproteobacteria</taxon>
        <taxon>Lysobacterales</taxon>
        <taxon>Rhodanobacteraceae</taxon>
        <taxon>Dyella</taxon>
    </lineage>
</organism>
<gene>
    <name evidence="2" type="ORF">ISP13_17820</name>
</gene>
<accession>A0ABW8J1I9</accession>
<dbReference type="InterPro" id="IPR045500">
    <property type="entry name" value="DUF6491"/>
</dbReference>
<sequence>MKPVISVLLTLTVAISAGSLLAQSAPARSTLAYGDCIRIDQINEWHVVDSRTAIVRTGPYQRYLLTLQADCQKLGIGNPGLVLVPSRSDKATGSRMCGGVGEKVRARNQPDCAIQSIRLIGEDQFNSYRAKAQYHSVKTQQPSKNP</sequence>
<feature type="chain" id="PRO_5046245319" evidence="1">
    <location>
        <begin position="23"/>
        <end position="146"/>
    </location>
</feature>
<evidence type="ECO:0000313" key="3">
    <source>
        <dbReference type="Proteomes" id="UP001620405"/>
    </source>
</evidence>